<keyword evidence="5" id="KW-1185">Reference proteome</keyword>
<dbReference type="EC" id="3.4.16.4" evidence="4"/>
<organism evidence="4 5">
    <name type="scientific">Micromonospora polyrhachis</name>
    <dbReference type="NCBI Taxonomy" id="1282883"/>
    <lineage>
        <taxon>Bacteria</taxon>
        <taxon>Bacillati</taxon>
        <taxon>Actinomycetota</taxon>
        <taxon>Actinomycetes</taxon>
        <taxon>Micromonosporales</taxon>
        <taxon>Micromonosporaceae</taxon>
        <taxon>Micromonospora</taxon>
    </lineage>
</organism>
<evidence type="ECO:0000256" key="1">
    <source>
        <dbReference type="SAM" id="MobiDB-lite"/>
    </source>
</evidence>
<keyword evidence="4" id="KW-0121">Carboxypeptidase</keyword>
<feature type="signal peptide" evidence="2">
    <location>
        <begin position="1"/>
        <end position="25"/>
    </location>
</feature>
<dbReference type="InterPro" id="IPR050491">
    <property type="entry name" value="AmpC-like"/>
</dbReference>
<reference evidence="4 5" key="1">
    <citation type="submission" date="2020-08" db="EMBL/GenBank/DDBJ databases">
        <title>Sequencing the genomes of 1000 actinobacteria strains.</title>
        <authorList>
            <person name="Klenk H.-P."/>
        </authorList>
    </citation>
    <scope>NUCLEOTIDE SEQUENCE [LARGE SCALE GENOMIC DNA]</scope>
    <source>
        <strain evidence="4 5">DSM 45886</strain>
    </source>
</reference>
<feature type="chain" id="PRO_5039283947" evidence="2">
    <location>
        <begin position="26"/>
        <end position="432"/>
    </location>
</feature>
<dbReference type="InterPro" id="IPR012338">
    <property type="entry name" value="Beta-lactam/transpept-like"/>
</dbReference>
<dbReference type="RefSeq" id="WP_312882047.1">
    <property type="nucleotide sequence ID" value="NZ_JACHJW010000001.1"/>
</dbReference>
<feature type="region of interest" description="Disordered" evidence="1">
    <location>
        <begin position="393"/>
        <end position="432"/>
    </location>
</feature>
<evidence type="ECO:0000256" key="2">
    <source>
        <dbReference type="SAM" id="SignalP"/>
    </source>
</evidence>
<evidence type="ECO:0000259" key="3">
    <source>
        <dbReference type="Pfam" id="PF00144"/>
    </source>
</evidence>
<proteinExistence type="predicted"/>
<gene>
    <name evidence="4" type="ORF">FHR38_002330</name>
</gene>
<dbReference type="EMBL" id="JACHJW010000001">
    <property type="protein sequence ID" value="MBB4958597.1"/>
    <property type="molecule type" value="Genomic_DNA"/>
</dbReference>
<dbReference type="SUPFAM" id="SSF56601">
    <property type="entry name" value="beta-lactamase/transpeptidase-like"/>
    <property type="match status" value="1"/>
</dbReference>
<keyword evidence="4" id="KW-0645">Protease</keyword>
<feature type="compositionally biased region" description="Low complexity" evidence="1">
    <location>
        <begin position="412"/>
        <end position="425"/>
    </location>
</feature>
<protein>
    <submittedName>
        <fullName evidence="4">D-alanyl-D-alanine carboxypeptidase</fullName>
        <ecNumber evidence="4">3.4.16.4</ecNumber>
    </submittedName>
</protein>
<evidence type="ECO:0000313" key="4">
    <source>
        <dbReference type="EMBL" id="MBB4958597.1"/>
    </source>
</evidence>
<accession>A0A7W7SPK3</accession>
<keyword evidence="4" id="KW-0378">Hydrolase</keyword>
<evidence type="ECO:0000313" key="5">
    <source>
        <dbReference type="Proteomes" id="UP000578819"/>
    </source>
</evidence>
<dbReference type="Pfam" id="PF00144">
    <property type="entry name" value="Beta-lactamase"/>
    <property type="match status" value="1"/>
</dbReference>
<dbReference type="InterPro" id="IPR001466">
    <property type="entry name" value="Beta-lactam-related"/>
</dbReference>
<keyword evidence="2" id="KW-0732">Signal</keyword>
<name>A0A7W7SPK3_9ACTN</name>
<dbReference type="AlphaFoldDB" id="A0A7W7SPK3"/>
<dbReference type="Proteomes" id="UP000578819">
    <property type="component" value="Unassembled WGS sequence"/>
</dbReference>
<dbReference type="PANTHER" id="PTHR46825">
    <property type="entry name" value="D-ALANYL-D-ALANINE-CARBOXYPEPTIDASE/ENDOPEPTIDASE AMPH"/>
    <property type="match status" value="1"/>
</dbReference>
<dbReference type="GO" id="GO:0009002">
    <property type="term" value="F:serine-type D-Ala-D-Ala carboxypeptidase activity"/>
    <property type="evidence" value="ECO:0007669"/>
    <property type="project" value="UniProtKB-EC"/>
</dbReference>
<feature type="domain" description="Beta-lactamase-related" evidence="3">
    <location>
        <begin position="62"/>
        <end position="374"/>
    </location>
</feature>
<comment type="caution">
    <text evidence="4">The sequence shown here is derived from an EMBL/GenBank/DDBJ whole genome shotgun (WGS) entry which is preliminary data.</text>
</comment>
<dbReference type="Gene3D" id="3.40.710.10">
    <property type="entry name" value="DD-peptidase/beta-lactamase superfamily"/>
    <property type="match status" value="1"/>
</dbReference>
<dbReference type="PANTHER" id="PTHR46825:SF7">
    <property type="entry name" value="D-ALANYL-D-ALANINE CARBOXYPEPTIDASE"/>
    <property type="match status" value="1"/>
</dbReference>
<sequence length="432" mass="45245">MRGLPRKITRAAGAAVLALAMLATAATPAAATSSGPIPAQQQHGELPGSELQAALVKVTDAGMVGAFAEVRDNLVTWRGASGTADLGNGRPMRPGLQHRIGSVTKTFVATTLLQLVGEGRIALDAPVGTYLPDFAADGVTVRMLLNHTSGIGSYDRVVFATPEDVERHRNTTFDPRELARIGLDMPPTNVPGATFAYSNTNYILAGLILEQVTGRPAQLEIYRRVIRPLGLFQTYFPGTNTRIVGPHAKGYVPWYGGELRDFSVYNMSWAGTAGELISTPSDLNHFYRALLDGRLLPPAELAQMRTTVPLDPARPATGGYGLGLVRLALPCGTVWGHDGIVLGHSALSLHSPDGRRQLTFAANLTHYAVPGQPDPISSATVDFAVTALCGTTSGPIGDPSPQGVTGGPLRVAPAPGGPALTATPPSGQPHQG</sequence>